<organism evidence="2 3">
    <name type="scientific">Izhakiella australiensis</name>
    <dbReference type="NCBI Taxonomy" id="1926881"/>
    <lineage>
        <taxon>Bacteria</taxon>
        <taxon>Pseudomonadati</taxon>
        <taxon>Pseudomonadota</taxon>
        <taxon>Gammaproteobacteria</taxon>
        <taxon>Enterobacterales</taxon>
        <taxon>Erwiniaceae</taxon>
        <taxon>Izhakiella</taxon>
    </lineage>
</organism>
<comment type="caution">
    <text evidence="2">The sequence shown here is derived from an EMBL/GenBank/DDBJ whole genome shotgun (WGS) entry which is preliminary data.</text>
</comment>
<reference evidence="2 3" key="1">
    <citation type="submission" date="2016-12" db="EMBL/GenBank/DDBJ databases">
        <title>Izhakiella australiana sp. nov. of genus Izhakiella isolated from Australian desert.</title>
        <authorList>
            <person name="Ji M."/>
        </authorList>
    </citation>
    <scope>NUCLEOTIDE SEQUENCE [LARGE SCALE GENOMIC DNA]</scope>
    <source>
        <strain evidence="2 3">D4N98</strain>
    </source>
</reference>
<dbReference type="OrthoDB" id="274718at2"/>
<evidence type="ECO:0000313" key="3">
    <source>
        <dbReference type="Proteomes" id="UP000190667"/>
    </source>
</evidence>
<dbReference type="STRING" id="1926881.BTJ39_05055"/>
<evidence type="ECO:0000259" key="1">
    <source>
        <dbReference type="Pfam" id="PF13387"/>
    </source>
</evidence>
<name>A0A1S8YRS7_9GAMM</name>
<dbReference type="Proteomes" id="UP000190667">
    <property type="component" value="Unassembled WGS sequence"/>
</dbReference>
<keyword evidence="3" id="KW-1185">Reference proteome</keyword>
<dbReference type="Pfam" id="PF13387">
    <property type="entry name" value="Lnb_N"/>
    <property type="match status" value="1"/>
</dbReference>
<gene>
    <name evidence="2" type="ORF">BTJ39_05055</name>
</gene>
<feature type="domain" description="Lnb N-terminal periplasmic" evidence="1">
    <location>
        <begin position="50"/>
        <end position="199"/>
    </location>
</feature>
<dbReference type="InterPro" id="IPR025178">
    <property type="entry name" value="Lnb_N"/>
</dbReference>
<sequence>MTEASTKAQQKYGDWLAEYQRLSTISWLDEDRFRIENIRNFRYLDVNSYLPDWYAADYRLSDVVATDLVMSYWSGKAIAHVFLSFGLRDGRWLAISIETRRRQGQPYSAFAGFLRKYPVIYIVADERDLIGVRTDIRREDVYLYPLNISVEQSQSLLRDYLRRIKKVNEHPEHYHTLCNNCTTNILRHGKAVSPAVKYNWKILLSGYADLYCYQHGLINAVIPFRQLKRQCYLSRPAGAVIEDDFSRSIRKHRP</sequence>
<protein>
    <recommendedName>
        <fullName evidence="1">Lnb N-terminal periplasmic domain-containing protein</fullName>
    </recommendedName>
</protein>
<evidence type="ECO:0000313" key="2">
    <source>
        <dbReference type="EMBL" id="OON41333.1"/>
    </source>
</evidence>
<dbReference type="AlphaFoldDB" id="A0A1S8YRS7"/>
<accession>A0A1S8YRS7</accession>
<proteinExistence type="predicted"/>
<dbReference type="RefSeq" id="WP_078001584.1">
    <property type="nucleotide sequence ID" value="NZ_MRUL01000002.1"/>
</dbReference>
<dbReference type="EMBL" id="MRUL01000002">
    <property type="protein sequence ID" value="OON41333.1"/>
    <property type="molecule type" value="Genomic_DNA"/>
</dbReference>